<protein>
    <recommendedName>
        <fullName evidence="4">Proline-rich extensin</fullName>
    </recommendedName>
</protein>
<name>A0A949PQC2_9HYPH</name>
<reference evidence="2 3" key="1">
    <citation type="submission" date="2021-06" db="EMBL/GenBank/DDBJ databases">
        <title>Falsochrobactrum tianjin sp.nov., a new petroleum-degrading bacteria isolated from oily soils.</title>
        <authorList>
            <person name="Chen G."/>
            <person name="Chen H."/>
            <person name="Tian J."/>
            <person name="Qing J."/>
            <person name="Zhong L."/>
            <person name="Ma W."/>
            <person name="Song Y."/>
            <person name="Cui X."/>
            <person name="Yan B."/>
        </authorList>
    </citation>
    <scope>NUCLEOTIDE SEQUENCE [LARGE SCALE GENOMIC DNA]</scope>
    <source>
        <strain evidence="2 3">TDYN1</strain>
    </source>
</reference>
<evidence type="ECO:0000313" key="2">
    <source>
        <dbReference type="EMBL" id="MBV2144475.1"/>
    </source>
</evidence>
<evidence type="ECO:0000313" key="3">
    <source>
        <dbReference type="Proteomes" id="UP000752297"/>
    </source>
</evidence>
<gene>
    <name evidence="2" type="ORF">KUG47_13325</name>
</gene>
<comment type="caution">
    <text evidence="2">The sequence shown here is derived from an EMBL/GenBank/DDBJ whole genome shotgun (WGS) entry which is preliminary data.</text>
</comment>
<dbReference type="AlphaFoldDB" id="A0A949PQC2"/>
<proteinExistence type="predicted"/>
<dbReference type="RefSeq" id="WP_217678474.1">
    <property type="nucleotide sequence ID" value="NZ_JAHRVA010000006.1"/>
</dbReference>
<dbReference type="Proteomes" id="UP000752297">
    <property type="component" value="Unassembled WGS sequence"/>
</dbReference>
<sequence>MMITQKIFFYIYSLKHFIFSSVRSDDSQTNVLATTLTVAALLVGCTTMRPAPDCTPQQIARLSSNIASTKAKLVQSRRKLSRVRIMITREGCRGSLFLPAVESRQCGRLTASADRLETQIRTMGKQLAEMNAAISGKPHPQEHVKACTASWLRPAVHKVRKATPKKQEVQATKSTRTLTPIKPKVKVAAGKPIKDIVVPAYAAPESARITPAALIIAPIEAETPAPSLAHNRAPTVKVPPVERGYSTDSDIRVVGPSFFPDQSTPEGPPVLVHESAQ</sequence>
<evidence type="ECO:0008006" key="4">
    <source>
        <dbReference type="Google" id="ProtNLM"/>
    </source>
</evidence>
<dbReference type="EMBL" id="JAHRVA010000006">
    <property type="protein sequence ID" value="MBV2144475.1"/>
    <property type="molecule type" value="Genomic_DNA"/>
</dbReference>
<feature type="region of interest" description="Disordered" evidence="1">
    <location>
        <begin position="256"/>
        <end position="277"/>
    </location>
</feature>
<evidence type="ECO:0000256" key="1">
    <source>
        <dbReference type="SAM" id="MobiDB-lite"/>
    </source>
</evidence>
<accession>A0A949PQC2</accession>
<organism evidence="2 3">
    <name type="scientific">Falsochrobactrum tianjinense</name>
    <dbReference type="NCBI Taxonomy" id="2706015"/>
    <lineage>
        <taxon>Bacteria</taxon>
        <taxon>Pseudomonadati</taxon>
        <taxon>Pseudomonadota</taxon>
        <taxon>Alphaproteobacteria</taxon>
        <taxon>Hyphomicrobiales</taxon>
        <taxon>Brucellaceae</taxon>
        <taxon>Falsochrobactrum</taxon>
    </lineage>
</organism>
<keyword evidence="3" id="KW-1185">Reference proteome</keyword>